<comment type="subcellular location">
    <subcellularLocation>
        <location evidence="1">Membrane</location>
        <topology evidence="1">Multi-pass membrane protein</topology>
    </subcellularLocation>
</comment>
<evidence type="ECO:0000259" key="6">
    <source>
        <dbReference type="Pfam" id="PF06271"/>
    </source>
</evidence>
<evidence type="ECO:0000256" key="2">
    <source>
        <dbReference type="ARBA" id="ARBA00022692"/>
    </source>
</evidence>
<name>A0A640UYY1_9ACTN</name>
<evidence type="ECO:0000256" key="3">
    <source>
        <dbReference type="ARBA" id="ARBA00022989"/>
    </source>
</evidence>
<keyword evidence="3 5" id="KW-1133">Transmembrane helix</keyword>
<evidence type="ECO:0000313" key="7">
    <source>
        <dbReference type="EMBL" id="GFE39981.1"/>
    </source>
</evidence>
<feature type="transmembrane region" description="Helical" evidence="5">
    <location>
        <begin position="35"/>
        <end position="54"/>
    </location>
</feature>
<gene>
    <name evidence="7" type="ORF">Stube_46540</name>
</gene>
<reference evidence="7 8" key="1">
    <citation type="submission" date="2019-12" db="EMBL/GenBank/DDBJ databases">
        <title>Whole genome shotgun sequence of Streptomyces tubercidicus NBRC 13090.</title>
        <authorList>
            <person name="Ichikawa N."/>
            <person name="Kimura A."/>
            <person name="Kitahashi Y."/>
            <person name="Komaki H."/>
            <person name="Tamura T."/>
        </authorList>
    </citation>
    <scope>NUCLEOTIDE SEQUENCE [LARGE SCALE GENOMIC DNA]</scope>
    <source>
        <strain evidence="7 8">NBRC 13090</strain>
    </source>
</reference>
<evidence type="ECO:0000313" key="8">
    <source>
        <dbReference type="Proteomes" id="UP000431826"/>
    </source>
</evidence>
<evidence type="ECO:0000256" key="5">
    <source>
        <dbReference type="SAM" id="Phobius"/>
    </source>
</evidence>
<dbReference type="InterPro" id="IPR010432">
    <property type="entry name" value="RDD"/>
</dbReference>
<keyword evidence="2 5" id="KW-0812">Transmembrane</keyword>
<evidence type="ECO:0000256" key="4">
    <source>
        <dbReference type="ARBA" id="ARBA00023136"/>
    </source>
</evidence>
<sequence>MRRFGAILLDGLLALIAGYVALNSADHAGLPALQTFYAVAGAAFGLSFLNHVLLTRIAGASLGKFAVRTRVVREADASRPRLPRLFRRWLGGYLFLVVWIIAACFDMEDDPEDFCGVRLVRYQDLQALIPAYGR</sequence>
<organism evidence="7 8">
    <name type="scientific">Streptomyces tubercidicus</name>
    <dbReference type="NCBI Taxonomy" id="47759"/>
    <lineage>
        <taxon>Bacteria</taxon>
        <taxon>Bacillati</taxon>
        <taxon>Actinomycetota</taxon>
        <taxon>Actinomycetes</taxon>
        <taxon>Kitasatosporales</taxon>
        <taxon>Streptomycetaceae</taxon>
        <taxon>Streptomyces</taxon>
    </lineage>
</organism>
<dbReference type="RefSeq" id="WP_159746146.1">
    <property type="nucleotide sequence ID" value="NZ_BLIR01000001.1"/>
</dbReference>
<protein>
    <recommendedName>
        <fullName evidence="6">RDD domain-containing protein</fullName>
    </recommendedName>
</protein>
<dbReference type="GeneID" id="96285740"/>
<dbReference type="Proteomes" id="UP000431826">
    <property type="component" value="Unassembled WGS sequence"/>
</dbReference>
<dbReference type="GO" id="GO:0016020">
    <property type="term" value="C:membrane"/>
    <property type="evidence" value="ECO:0007669"/>
    <property type="project" value="UniProtKB-SubCell"/>
</dbReference>
<accession>A0A640UYY1</accession>
<evidence type="ECO:0000256" key="1">
    <source>
        <dbReference type="ARBA" id="ARBA00004141"/>
    </source>
</evidence>
<dbReference type="Pfam" id="PF06271">
    <property type="entry name" value="RDD"/>
    <property type="match status" value="1"/>
</dbReference>
<keyword evidence="8" id="KW-1185">Reference proteome</keyword>
<dbReference type="OrthoDB" id="3536214at2"/>
<dbReference type="EMBL" id="BLIR01000001">
    <property type="protein sequence ID" value="GFE39981.1"/>
    <property type="molecule type" value="Genomic_DNA"/>
</dbReference>
<feature type="domain" description="RDD" evidence="6">
    <location>
        <begin position="1"/>
        <end position="104"/>
    </location>
</feature>
<feature type="transmembrane region" description="Helical" evidence="5">
    <location>
        <begin position="89"/>
        <end position="108"/>
    </location>
</feature>
<dbReference type="AlphaFoldDB" id="A0A640UYY1"/>
<proteinExistence type="predicted"/>
<keyword evidence="4 5" id="KW-0472">Membrane</keyword>
<comment type="caution">
    <text evidence="7">The sequence shown here is derived from an EMBL/GenBank/DDBJ whole genome shotgun (WGS) entry which is preliminary data.</text>
</comment>